<gene>
    <name evidence="2" type="ORF">PODLI_1B025672</name>
</gene>
<accession>A0AA35KTP4</accession>
<evidence type="ECO:0000313" key="3">
    <source>
        <dbReference type="Proteomes" id="UP001178461"/>
    </source>
</evidence>
<name>A0AA35KTP4_9SAUR</name>
<organism evidence="2 3">
    <name type="scientific">Podarcis lilfordi</name>
    <name type="common">Lilford's wall lizard</name>
    <dbReference type="NCBI Taxonomy" id="74358"/>
    <lineage>
        <taxon>Eukaryota</taxon>
        <taxon>Metazoa</taxon>
        <taxon>Chordata</taxon>
        <taxon>Craniata</taxon>
        <taxon>Vertebrata</taxon>
        <taxon>Euteleostomi</taxon>
        <taxon>Lepidosauria</taxon>
        <taxon>Squamata</taxon>
        <taxon>Bifurcata</taxon>
        <taxon>Unidentata</taxon>
        <taxon>Episquamata</taxon>
        <taxon>Laterata</taxon>
        <taxon>Lacertibaenia</taxon>
        <taxon>Lacertidae</taxon>
        <taxon>Podarcis</taxon>
    </lineage>
</organism>
<feature type="compositionally biased region" description="Basic and acidic residues" evidence="1">
    <location>
        <begin position="25"/>
        <end position="42"/>
    </location>
</feature>
<proteinExistence type="predicted"/>
<evidence type="ECO:0000256" key="1">
    <source>
        <dbReference type="SAM" id="MobiDB-lite"/>
    </source>
</evidence>
<sequence length="51" mass="5666">MFPSEGGTAASYKMSLKEKLIENVHKFSERKKEGGKERRDAGRAAPSRALD</sequence>
<keyword evidence="3" id="KW-1185">Reference proteome</keyword>
<dbReference type="AlphaFoldDB" id="A0AA35KTP4"/>
<feature type="region of interest" description="Disordered" evidence="1">
    <location>
        <begin position="25"/>
        <end position="51"/>
    </location>
</feature>
<protein>
    <submittedName>
        <fullName evidence="2">Uncharacterized protein</fullName>
    </submittedName>
</protein>
<dbReference type="Proteomes" id="UP001178461">
    <property type="component" value="Chromosome 9"/>
</dbReference>
<evidence type="ECO:0000313" key="2">
    <source>
        <dbReference type="EMBL" id="CAI5783484.1"/>
    </source>
</evidence>
<dbReference type="EMBL" id="OX395134">
    <property type="protein sequence ID" value="CAI5783484.1"/>
    <property type="molecule type" value="Genomic_DNA"/>
</dbReference>
<reference evidence="2" key="1">
    <citation type="submission" date="2022-12" db="EMBL/GenBank/DDBJ databases">
        <authorList>
            <person name="Alioto T."/>
            <person name="Alioto T."/>
            <person name="Gomez Garrido J."/>
        </authorList>
    </citation>
    <scope>NUCLEOTIDE SEQUENCE</scope>
</reference>